<organism evidence="20 21">
    <name type="scientific">Alcanivorax nanhaiticus</name>
    <dbReference type="NCBI Taxonomy" id="1177154"/>
    <lineage>
        <taxon>Bacteria</taxon>
        <taxon>Pseudomonadati</taxon>
        <taxon>Pseudomonadota</taxon>
        <taxon>Gammaproteobacteria</taxon>
        <taxon>Oceanospirillales</taxon>
        <taxon>Alcanivoracaceae</taxon>
        <taxon>Alcanivorax</taxon>
    </lineage>
</organism>
<comment type="similarity">
    <text evidence="16 17">Belongs to the NqrC family.</text>
</comment>
<dbReference type="PANTHER" id="PTHR37838:SF1">
    <property type="entry name" value="NA(+)-TRANSLOCATING NADH-QUINONE REDUCTASE SUBUNIT C"/>
    <property type="match status" value="1"/>
</dbReference>
<accession>A0A095SGW1</accession>
<evidence type="ECO:0000256" key="10">
    <source>
        <dbReference type="ARBA" id="ARBA00023027"/>
    </source>
</evidence>
<dbReference type="PANTHER" id="PTHR37838">
    <property type="entry name" value="NA(+)-TRANSLOCATING NADH-QUINONE REDUCTASE SUBUNIT C"/>
    <property type="match status" value="1"/>
</dbReference>
<feature type="domain" description="FMN-binding" evidence="19">
    <location>
        <begin position="142"/>
        <end position="243"/>
    </location>
</feature>
<dbReference type="RefSeq" id="WP_035233935.1">
    <property type="nucleotide sequence ID" value="NZ_ARXV01000013.1"/>
</dbReference>
<dbReference type="STRING" id="1177154.Y5S_02861"/>
<keyword evidence="7 16" id="KW-0812">Transmembrane</keyword>
<dbReference type="InterPro" id="IPR007329">
    <property type="entry name" value="FMN-bd"/>
</dbReference>
<evidence type="ECO:0000256" key="16">
    <source>
        <dbReference type="HAMAP-Rule" id="MF_00427"/>
    </source>
</evidence>
<comment type="subcellular location">
    <subcellularLocation>
        <location evidence="16">Cell membrane</location>
        <topology evidence="16">Single-pass membrane protein</topology>
    </subcellularLocation>
</comment>
<evidence type="ECO:0000259" key="19">
    <source>
        <dbReference type="SMART" id="SM00900"/>
    </source>
</evidence>
<keyword evidence="8 16" id="KW-1278">Translocase</keyword>
<comment type="catalytic activity">
    <reaction evidence="16 17">
        <text>a ubiquinone + n Na(+)(in) + NADH + H(+) = a ubiquinol + n Na(+)(out) + NAD(+)</text>
        <dbReference type="Rhea" id="RHEA:47748"/>
        <dbReference type="Rhea" id="RHEA-COMP:9565"/>
        <dbReference type="Rhea" id="RHEA-COMP:9566"/>
        <dbReference type="ChEBI" id="CHEBI:15378"/>
        <dbReference type="ChEBI" id="CHEBI:16389"/>
        <dbReference type="ChEBI" id="CHEBI:17976"/>
        <dbReference type="ChEBI" id="CHEBI:29101"/>
        <dbReference type="ChEBI" id="CHEBI:57540"/>
        <dbReference type="ChEBI" id="CHEBI:57945"/>
        <dbReference type="EC" id="7.2.1.1"/>
    </reaction>
</comment>
<comment type="subunit">
    <text evidence="16 17">Composed of six subunits; NqrA, NqrB, NqrC, NqrD, NqrE and NqrF.</text>
</comment>
<keyword evidence="1 16" id="KW-0813">Transport</keyword>
<comment type="caution">
    <text evidence="20">The sequence shown here is derived from an EMBL/GenBank/DDBJ whole genome shotgun (WGS) entry which is preliminary data.</text>
</comment>
<dbReference type="NCBIfam" id="NF003749">
    <property type="entry name" value="PRK05346.1-5"/>
    <property type="match status" value="1"/>
</dbReference>
<dbReference type="Pfam" id="PF04205">
    <property type="entry name" value="FMN_bind"/>
    <property type="match status" value="1"/>
</dbReference>
<evidence type="ECO:0000256" key="14">
    <source>
        <dbReference type="ARBA" id="ARBA00023136"/>
    </source>
</evidence>
<evidence type="ECO:0000256" key="8">
    <source>
        <dbReference type="ARBA" id="ARBA00022967"/>
    </source>
</evidence>
<dbReference type="GO" id="GO:0006814">
    <property type="term" value="P:sodium ion transport"/>
    <property type="evidence" value="ECO:0007669"/>
    <property type="project" value="UniProtKB-UniRule"/>
</dbReference>
<keyword evidence="12 16" id="KW-0406">Ion transport</keyword>
<evidence type="ECO:0000256" key="18">
    <source>
        <dbReference type="SAM" id="MobiDB-lite"/>
    </source>
</evidence>
<reference evidence="20 21" key="1">
    <citation type="submission" date="2012-09" db="EMBL/GenBank/DDBJ databases">
        <title>Genome Sequence of alkane-degrading Bacterium Alcanivorax sp. 19-m-6.</title>
        <authorList>
            <person name="Lai Q."/>
            <person name="Shao Z."/>
        </authorList>
    </citation>
    <scope>NUCLEOTIDE SEQUENCE [LARGE SCALE GENOMIC DNA]</scope>
    <source>
        <strain evidence="20 21">19-m-6</strain>
    </source>
</reference>
<keyword evidence="4 16" id="KW-0597">Phosphoprotein</keyword>
<dbReference type="GO" id="GO:0005886">
    <property type="term" value="C:plasma membrane"/>
    <property type="evidence" value="ECO:0007669"/>
    <property type="project" value="UniProtKB-SubCell"/>
</dbReference>
<evidence type="ECO:0000256" key="1">
    <source>
        <dbReference type="ARBA" id="ARBA00022448"/>
    </source>
</evidence>
<feature type="compositionally biased region" description="Low complexity" evidence="18">
    <location>
        <begin position="258"/>
        <end position="275"/>
    </location>
</feature>
<evidence type="ECO:0000256" key="3">
    <source>
        <dbReference type="ARBA" id="ARBA00022519"/>
    </source>
</evidence>
<evidence type="ECO:0000256" key="5">
    <source>
        <dbReference type="ARBA" id="ARBA00022630"/>
    </source>
</evidence>
<feature type="region of interest" description="Disordered" evidence="18">
    <location>
        <begin position="257"/>
        <end position="282"/>
    </location>
</feature>
<evidence type="ECO:0000256" key="6">
    <source>
        <dbReference type="ARBA" id="ARBA00022643"/>
    </source>
</evidence>
<protein>
    <recommendedName>
        <fullName evidence="16 17">Na(+)-translocating NADH-quinone reductase subunit C</fullName>
        <shortName evidence="16 17">Na(+)-NQR subunit C</shortName>
        <shortName evidence="16 17">Na(+)-translocating NQR subunit C</shortName>
        <ecNumber evidence="16 17">7.2.1.1</ecNumber>
    </recommendedName>
    <alternativeName>
        <fullName evidence="16 17">NQR complex subunit C</fullName>
    </alternativeName>
    <alternativeName>
        <fullName evidence="16 17">NQR-1 subunit C</fullName>
    </alternativeName>
</protein>
<feature type="modified residue" description="FMN phosphoryl threonine" evidence="16">
    <location>
        <position position="226"/>
    </location>
</feature>
<evidence type="ECO:0000256" key="15">
    <source>
        <dbReference type="ARBA" id="ARBA00023201"/>
    </source>
</evidence>
<dbReference type="EC" id="7.2.1.1" evidence="16 17"/>
<dbReference type="InterPro" id="IPR010204">
    <property type="entry name" value="NqrC"/>
</dbReference>
<name>A0A095SGW1_9GAMM</name>
<gene>
    <name evidence="16" type="primary">nqrC</name>
    <name evidence="20" type="ORF">Y5S_02861</name>
</gene>
<dbReference type="AlphaFoldDB" id="A0A095SGW1"/>
<dbReference type="Proteomes" id="UP000029444">
    <property type="component" value="Unassembled WGS sequence"/>
</dbReference>
<keyword evidence="14 16" id="KW-0472">Membrane</keyword>
<keyword evidence="10 16" id="KW-0520">NAD</keyword>
<evidence type="ECO:0000256" key="4">
    <source>
        <dbReference type="ARBA" id="ARBA00022553"/>
    </source>
</evidence>
<dbReference type="GO" id="GO:0016655">
    <property type="term" value="F:oxidoreductase activity, acting on NAD(P)H, quinone or similar compound as acceptor"/>
    <property type="evidence" value="ECO:0007669"/>
    <property type="project" value="UniProtKB-UniRule"/>
</dbReference>
<dbReference type="PIRSF" id="PIRSF009437">
    <property type="entry name" value="NQR-1_subunit_C"/>
    <property type="match status" value="1"/>
</dbReference>
<evidence type="ECO:0000256" key="17">
    <source>
        <dbReference type="PIRNR" id="PIRNR009437"/>
    </source>
</evidence>
<sequence>MAGKNETVGKTLLVAFLVCVVCGVVVATAAVSLRPVQNENKLIDKRMNILQAAGMYQAGVDVNEQFATIERKFVDIDTGDYVDMPESYDQRKAAKDPKQSVRLSGDVDKASIKSQAKVAEVYLAKGDNGELSRIILPVHGYGLWSTLYGFLALEPDANTVAGLGFYEHAETPGLGGEVDNPKWKALWHGKKLFGENGEVEIQVVKGTVESSTPNAEHKVDGLAGATLTSNGVNNLLRFWVGENGFGPYLERMQQATNVTEESSEAAAVSETVESSEQPEGDA</sequence>
<evidence type="ECO:0000256" key="7">
    <source>
        <dbReference type="ARBA" id="ARBA00022692"/>
    </source>
</evidence>
<feature type="transmembrane region" description="Helical" evidence="16">
    <location>
        <begin position="12"/>
        <end position="33"/>
    </location>
</feature>
<dbReference type="SMART" id="SM00900">
    <property type="entry name" value="FMN_bind"/>
    <property type="match status" value="1"/>
</dbReference>
<dbReference type="PATRIC" id="fig|1177154.3.peg.2898"/>
<evidence type="ECO:0000313" key="21">
    <source>
        <dbReference type="Proteomes" id="UP000029444"/>
    </source>
</evidence>
<dbReference type="NCBIfam" id="TIGR01938">
    <property type="entry name" value="nqrC"/>
    <property type="match status" value="1"/>
</dbReference>
<keyword evidence="6 16" id="KW-0288">FMN</keyword>
<keyword evidence="3" id="KW-0997">Cell inner membrane</keyword>
<proteinExistence type="inferred from homology"/>
<keyword evidence="21" id="KW-1185">Reference proteome</keyword>
<evidence type="ECO:0000256" key="9">
    <source>
        <dbReference type="ARBA" id="ARBA00022989"/>
    </source>
</evidence>
<keyword evidence="13 16" id="KW-0830">Ubiquinone</keyword>
<comment type="function">
    <text evidence="16">NQR complex catalyzes the reduction of ubiquinone-1 to ubiquinol by two successive reactions, coupled with the transport of Na(+) ions from the cytoplasm to the periplasm. NqrA to NqrE are probably involved in the second step, the conversion of ubisemiquinone to ubiquinol.</text>
</comment>
<dbReference type="OrthoDB" id="9786835at2"/>
<keyword evidence="5 16" id="KW-0285">Flavoprotein</keyword>
<evidence type="ECO:0000256" key="11">
    <source>
        <dbReference type="ARBA" id="ARBA00023053"/>
    </source>
</evidence>
<keyword evidence="9 16" id="KW-1133">Transmembrane helix</keyword>
<dbReference type="eggNOG" id="COG2869">
    <property type="taxonomic scope" value="Bacteria"/>
</dbReference>
<evidence type="ECO:0000313" key="20">
    <source>
        <dbReference type="EMBL" id="KGD63871.1"/>
    </source>
</evidence>
<keyword evidence="2 16" id="KW-1003">Cell membrane</keyword>
<keyword evidence="15 16" id="KW-0739">Sodium transport</keyword>
<evidence type="ECO:0000256" key="12">
    <source>
        <dbReference type="ARBA" id="ARBA00023065"/>
    </source>
</evidence>
<comment type="cofactor">
    <cofactor evidence="16 17">
        <name>FMN</name>
        <dbReference type="ChEBI" id="CHEBI:58210"/>
    </cofactor>
</comment>
<dbReference type="GO" id="GO:0010181">
    <property type="term" value="F:FMN binding"/>
    <property type="evidence" value="ECO:0007669"/>
    <property type="project" value="UniProtKB-UniRule"/>
</dbReference>
<evidence type="ECO:0000256" key="2">
    <source>
        <dbReference type="ARBA" id="ARBA00022475"/>
    </source>
</evidence>
<dbReference type="HAMAP" id="MF_00427">
    <property type="entry name" value="NqrC"/>
    <property type="match status" value="1"/>
</dbReference>
<evidence type="ECO:0000256" key="13">
    <source>
        <dbReference type="ARBA" id="ARBA00023075"/>
    </source>
</evidence>
<keyword evidence="11 16" id="KW-0915">Sodium</keyword>
<dbReference type="EMBL" id="ARXV01000013">
    <property type="protein sequence ID" value="KGD63871.1"/>
    <property type="molecule type" value="Genomic_DNA"/>
</dbReference>
<comment type="caution">
    <text evidence="16">Lacks conserved residue(s) required for the propagation of feature annotation.</text>
</comment>